<protein>
    <submittedName>
        <fullName evidence="2">Uncharacterized protein</fullName>
    </submittedName>
</protein>
<dbReference type="AlphaFoldDB" id="A0A6A5S5W6"/>
<feature type="region of interest" description="Disordered" evidence="1">
    <location>
        <begin position="270"/>
        <end position="293"/>
    </location>
</feature>
<reference evidence="2" key="1">
    <citation type="journal article" date="2020" name="Stud. Mycol.">
        <title>101 Dothideomycetes genomes: a test case for predicting lifestyles and emergence of pathogens.</title>
        <authorList>
            <person name="Haridas S."/>
            <person name="Albert R."/>
            <person name="Binder M."/>
            <person name="Bloem J."/>
            <person name="Labutti K."/>
            <person name="Salamov A."/>
            <person name="Andreopoulos B."/>
            <person name="Baker S."/>
            <person name="Barry K."/>
            <person name="Bills G."/>
            <person name="Bluhm B."/>
            <person name="Cannon C."/>
            <person name="Castanera R."/>
            <person name="Culley D."/>
            <person name="Daum C."/>
            <person name="Ezra D."/>
            <person name="Gonzalez J."/>
            <person name="Henrissat B."/>
            <person name="Kuo A."/>
            <person name="Liang C."/>
            <person name="Lipzen A."/>
            <person name="Lutzoni F."/>
            <person name="Magnuson J."/>
            <person name="Mondo S."/>
            <person name="Nolan M."/>
            <person name="Ohm R."/>
            <person name="Pangilinan J."/>
            <person name="Park H.-J."/>
            <person name="Ramirez L."/>
            <person name="Alfaro M."/>
            <person name="Sun H."/>
            <person name="Tritt A."/>
            <person name="Yoshinaga Y."/>
            <person name="Zwiers L.-H."/>
            <person name="Turgeon B."/>
            <person name="Goodwin S."/>
            <person name="Spatafora J."/>
            <person name="Crous P."/>
            <person name="Grigoriev I."/>
        </authorList>
    </citation>
    <scope>NUCLEOTIDE SEQUENCE</scope>
    <source>
        <strain evidence="2">CBS 161.51</strain>
    </source>
</reference>
<dbReference type="OrthoDB" id="3564818at2759"/>
<name>A0A6A5S5W6_9PLEO</name>
<evidence type="ECO:0000313" key="2">
    <source>
        <dbReference type="EMBL" id="KAF1935985.1"/>
    </source>
</evidence>
<evidence type="ECO:0000313" key="3">
    <source>
        <dbReference type="Proteomes" id="UP000800038"/>
    </source>
</evidence>
<dbReference type="Proteomes" id="UP000800038">
    <property type="component" value="Unassembled WGS sequence"/>
</dbReference>
<gene>
    <name evidence="2" type="ORF">EJ02DRAFT_427926</name>
</gene>
<evidence type="ECO:0000256" key="1">
    <source>
        <dbReference type="SAM" id="MobiDB-lite"/>
    </source>
</evidence>
<dbReference type="EMBL" id="ML976220">
    <property type="protein sequence ID" value="KAF1935985.1"/>
    <property type="molecule type" value="Genomic_DNA"/>
</dbReference>
<sequence length="560" mass="61684">MSDLTHTPTLGILLRSSSDWSYWFTQFKFQALSKNVWERVNPDSSPNGNLQDHFANRPSFPRNLPTNAAEGTPNREPTTKQLAAYEAELARWKVIDNDYQVKATRLQHMYNWTMATVDARLLAPAMILLSTGEDQLLQALIKQIKSELAPTDSHTKELVRAEYRASLDTARQATVDPMTWFHEWNMVYMKAKAYALPEILGVLGTMDWLDAVGQKLAPDWAQRQKQDIIGAQVLGADVVGLEKISRVFSAILSKQGTRAYSSGVYATMGQSASNPPAKDRPNNQAPRTAHKCPCRNPTAKQHLWTPETCRVLLGAIGGSSTKLSPAKKSEIILRLHTRTFTELRATLAKDGLKIPLKESVSSASSVTPFPGGVIAALLDPTLLNYTPGVYSTVDFGVHPLSGSTILDNGAALHLVNSADLLEPGLFHLVKHLETVEAGTQAFPISGRGTRVLKKILNGACGALTEDLTLQDVAVVEGFHLNIISEARLQQKGVWYLGLDNTLRVGTLKESTLLASLTRNFNLTFVEYKPVTAYPTLAMTTMPSHKRSSWATHPRHDSEEL</sequence>
<accession>A0A6A5S5W6</accession>
<feature type="region of interest" description="Disordered" evidence="1">
    <location>
        <begin position="43"/>
        <end position="78"/>
    </location>
</feature>
<proteinExistence type="predicted"/>
<organism evidence="2 3">
    <name type="scientific">Clathrospora elynae</name>
    <dbReference type="NCBI Taxonomy" id="706981"/>
    <lineage>
        <taxon>Eukaryota</taxon>
        <taxon>Fungi</taxon>
        <taxon>Dikarya</taxon>
        <taxon>Ascomycota</taxon>
        <taxon>Pezizomycotina</taxon>
        <taxon>Dothideomycetes</taxon>
        <taxon>Pleosporomycetidae</taxon>
        <taxon>Pleosporales</taxon>
        <taxon>Diademaceae</taxon>
        <taxon>Clathrospora</taxon>
    </lineage>
</organism>
<keyword evidence="3" id="KW-1185">Reference proteome</keyword>